<evidence type="ECO:0000256" key="1">
    <source>
        <dbReference type="SAM" id="MobiDB-lite"/>
    </source>
</evidence>
<evidence type="ECO:0000313" key="4">
    <source>
        <dbReference type="WBParaSite" id="L893_g25818.t1"/>
    </source>
</evidence>
<feature type="transmembrane region" description="Helical" evidence="2">
    <location>
        <begin position="6"/>
        <end position="26"/>
    </location>
</feature>
<protein>
    <submittedName>
        <fullName evidence="4">Uncharacterized protein</fullName>
    </submittedName>
</protein>
<evidence type="ECO:0000256" key="2">
    <source>
        <dbReference type="SAM" id="Phobius"/>
    </source>
</evidence>
<keyword evidence="2" id="KW-0812">Transmembrane</keyword>
<keyword evidence="2" id="KW-0472">Membrane</keyword>
<dbReference type="Proteomes" id="UP000095287">
    <property type="component" value="Unplaced"/>
</dbReference>
<feature type="region of interest" description="Disordered" evidence="1">
    <location>
        <begin position="42"/>
        <end position="109"/>
    </location>
</feature>
<sequence length="109" mass="12040">MEAVMLAVVVVMVVAMMETVVVLIMMMRMVYRITITYWKDGKETHGTRRGGARSGEDSSHGEARRRPRGGEVPARNRPVARSAHGGGGDHDGQNGDGSSWQEGEDQERW</sequence>
<name>A0A1I7ZF45_9BILA</name>
<keyword evidence="3" id="KW-1185">Reference proteome</keyword>
<proteinExistence type="predicted"/>
<dbReference type="WBParaSite" id="L893_g25818.t1">
    <property type="protein sequence ID" value="L893_g25818.t1"/>
    <property type="gene ID" value="L893_g25818"/>
</dbReference>
<reference evidence="4" key="1">
    <citation type="submission" date="2016-11" db="UniProtKB">
        <authorList>
            <consortium name="WormBaseParasite"/>
        </authorList>
    </citation>
    <scope>IDENTIFICATION</scope>
</reference>
<feature type="compositionally biased region" description="Basic and acidic residues" evidence="1">
    <location>
        <begin position="54"/>
        <end position="64"/>
    </location>
</feature>
<accession>A0A1I7ZF45</accession>
<evidence type="ECO:0000313" key="3">
    <source>
        <dbReference type="Proteomes" id="UP000095287"/>
    </source>
</evidence>
<keyword evidence="2" id="KW-1133">Transmembrane helix</keyword>
<organism evidence="3 4">
    <name type="scientific">Steinernema glaseri</name>
    <dbReference type="NCBI Taxonomy" id="37863"/>
    <lineage>
        <taxon>Eukaryota</taxon>
        <taxon>Metazoa</taxon>
        <taxon>Ecdysozoa</taxon>
        <taxon>Nematoda</taxon>
        <taxon>Chromadorea</taxon>
        <taxon>Rhabditida</taxon>
        <taxon>Tylenchina</taxon>
        <taxon>Panagrolaimomorpha</taxon>
        <taxon>Strongyloidoidea</taxon>
        <taxon>Steinernematidae</taxon>
        <taxon>Steinernema</taxon>
    </lineage>
</organism>
<dbReference type="AlphaFoldDB" id="A0A1I7ZF45"/>